<sequence length="45" mass="4988">MKWKGAFAGCIILFGILQLLRDATVRARYAYGTIVGIAKGTEDIW</sequence>
<reference evidence="1" key="2">
    <citation type="submission" date="2014-03" db="EMBL/GenBank/DDBJ databases">
        <title>The Genome Annotation of Fusarium oxysporum PHW808.</title>
        <authorList>
            <consortium name="The Broad Institute Genomics Platform"/>
            <person name="Ma L.-J."/>
            <person name="Corby-Kistler H."/>
            <person name="Broz K."/>
            <person name="Gale L.R."/>
            <person name="Jonkers W."/>
            <person name="O'Donnell K."/>
            <person name="Ploetz R."/>
            <person name="Steinberg C."/>
            <person name="Schwartz D.C."/>
            <person name="VanEtten H."/>
            <person name="Zhou S."/>
            <person name="Young S.K."/>
            <person name="Zeng Q."/>
            <person name="Gargeya S."/>
            <person name="Fitzgerald M."/>
            <person name="Abouelleil A."/>
            <person name="Alvarado L."/>
            <person name="Chapman S.B."/>
            <person name="Gainer-Dewar J."/>
            <person name="Goldberg J."/>
            <person name="Griggs A."/>
            <person name="Gujja S."/>
            <person name="Hansen M."/>
            <person name="Howarth C."/>
            <person name="Imamovic A."/>
            <person name="Ireland A."/>
            <person name="Larimer J."/>
            <person name="McCowan C."/>
            <person name="Murphy C."/>
            <person name="Pearson M."/>
            <person name="Poon T.W."/>
            <person name="Priest M."/>
            <person name="Roberts A."/>
            <person name="Saif S."/>
            <person name="Shea T."/>
            <person name="Sykes S."/>
            <person name="Wortman J."/>
            <person name="Nusbaum C."/>
            <person name="Birren B."/>
        </authorList>
    </citation>
    <scope>NUCLEOTIDE SEQUENCE</scope>
    <source>
        <strain evidence="1">54008</strain>
    </source>
</reference>
<dbReference type="AlphaFoldDB" id="X0H2C6"/>
<organism evidence="1">
    <name type="scientific">Fusarium oxysporum f. sp. conglutinans race 2 54008</name>
    <dbReference type="NCBI Taxonomy" id="1089457"/>
    <lineage>
        <taxon>Eukaryota</taxon>
        <taxon>Fungi</taxon>
        <taxon>Dikarya</taxon>
        <taxon>Ascomycota</taxon>
        <taxon>Pezizomycotina</taxon>
        <taxon>Sordariomycetes</taxon>
        <taxon>Hypocreomycetidae</taxon>
        <taxon>Hypocreales</taxon>
        <taxon>Nectriaceae</taxon>
        <taxon>Fusarium</taxon>
        <taxon>Fusarium oxysporum species complex</taxon>
    </lineage>
</organism>
<protein>
    <submittedName>
        <fullName evidence="1">Uncharacterized protein</fullName>
    </submittedName>
</protein>
<reference evidence="1" key="1">
    <citation type="submission" date="2011-11" db="EMBL/GenBank/DDBJ databases">
        <title>The Genome Sequence of Fusarium oxysporum PHW808.</title>
        <authorList>
            <consortium name="The Broad Institute Genome Sequencing Platform"/>
            <person name="Ma L.-J."/>
            <person name="Gale L.R."/>
            <person name="Schwartz D.C."/>
            <person name="Zhou S."/>
            <person name="Corby-Kistler H."/>
            <person name="Young S.K."/>
            <person name="Zeng Q."/>
            <person name="Gargeya S."/>
            <person name="Fitzgerald M."/>
            <person name="Haas B."/>
            <person name="Abouelleil A."/>
            <person name="Alvarado L."/>
            <person name="Arachchi H.M."/>
            <person name="Berlin A."/>
            <person name="Brown A."/>
            <person name="Chapman S.B."/>
            <person name="Chen Z."/>
            <person name="Dunbar C."/>
            <person name="Freedman E."/>
            <person name="Gearin G."/>
            <person name="Goldberg J."/>
            <person name="Griggs A."/>
            <person name="Gujja S."/>
            <person name="Heiman D."/>
            <person name="Howarth C."/>
            <person name="Larson L."/>
            <person name="Lui A."/>
            <person name="MacDonald P.J.P."/>
            <person name="Montmayeur A."/>
            <person name="Murphy C."/>
            <person name="Neiman D."/>
            <person name="Pearson M."/>
            <person name="Priest M."/>
            <person name="Roberts A."/>
            <person name="Saif S."/>
            <person name="Shea T."/>
            <person name="Shenoy N."/>
            <person name="Sisk P."/>
            <person name="Stolte C."/>
            <person name="Sykes S."/>
            <person name="Wortman J."/>
            <person name="Nusbaum C."/>
            <person name="Birren B."/>
        </authorList>
    </citation>
    <scope>NUCLEOTIDE SEQUENCE [LARGE SCALE GENOMIC DNA]</scope>
    <source>
        <strain evidence="1">54008</strain>
    </source>
</reference>
<dbReference type="Proteomes" id="UP000030676">
    <property type="component" value="Unassembled WGS sequence"/>
</dbReference>
<evidence type="ECO:0000313" key="1">
    <source>
        <dbReference type="EMBL" id="EXL66205.1"/>
    </source>
</evidence>
<dbReference type="HOGENOM" id="CLU_3207654_0_0_1"/>
<proteinExistence type="predicted"/>
<name>X0H2C6_FUSOX</name>
<gene>
    <name evidence="1" type="ORF">FOPG_17599</name>
</gene>
<dbReference type="EMBL" id="KK033478">
    <property type="protein sequence ID" value="EXL66205.1"/>
    <property type="molecule type" value="Genomic_DNA"/>
</dbReference>
<accession>X0H2C6</accession>